<evidence type="ECO:0000313" key="3">
    <source>
        <dbReference type="EMBL" id="CUM62372.1"/>
    </source>
</evidence>
<dbReference type="AlphaFoldDB" id="A0A1J1JPW7"/>
<dbReference type="PANTHER" id="PTHR36565:SF1">
    <property type="entry name" value="UPF0332 PROTEIN TM_1000"/>
    <property type="match status" value="1"/>
</dbReference>
<organism evidence="3">
    <name type="scientific">Planktothrix agardhii</name>
    <name type="common">Oscillatoria agardhii</name>
    <dbReference type="NCBI Taxonomy" id="1160"/>
    <lineage>
        <taxon>Bacteria</taxon>
        <taxon>Bacillati</taxon>
        <taxon>Cyanobacteriota</taxon>
        <taxon>Cyanophyceae</taxon>
        <taxon>Oscillatoriophycideae</taxon>
        <taxon>Oscillatoriales</taxon>
        <taxon>Microcoleaceae</taxon>
        <taxon>Planktothrix</taxon>
    </lineage>
</organism>
<dbReference type="InterPro" id="IPR007842">
    <property type="entry name" value="HEPN_dom"/>
</dbReference>
<dbReference type="InterPro" id="IPR052226">
    <property type="entry name" value="UPF0332_toxin"/>
</dbReference>
<feature type="domain" description="HEPN" evidence="2">
    <location>
        <begin position="10"/>
        <end position="126"/>
    </location>
</feature>
<dbReference type="Gene3D" id="1.20.120.330">
    <property type="entry name" value="Nucleotidyltransferases domain 2"/>
    <property type="match status" value="1"/>
</dbReference>
<name>A0A1J1JPW7_PLAAG</name>
<dbReference type="PANTHER" id="PTHR36565">
    <property type="entry name" value="UPF0332 PROTEIN TM_1000"/>
    <property type="match status" value="1"/>
</dbReference>
<gene>
    <name evidence="3" type="ORF">PLAM_mp0077</name>
</gene>
<comment type="similarity">
    <text evidence="1">Belongs to the UPF0332 family.</text>
</comment>
<accession>A0A1J1JPW7</accession>
<sequence>MMSEQLRLLVEYRFSQAKQTLEEARILVNNCAYRGSINRSYYAMFYATMGLLSLKNLGSSKHSGVISFFDREFVKTGELSKDLSRSLHRAFEERQMSDYGEMLEPDELTARELIDQADVFISAIEEYIKVKFYSE</sequence>
<evidence type="ECO:0000256" key="1">
    <source>
        <dbReference type="ARBA" id="ARBA00038248"/>
    </source>
</evidence>
<proteinExistence type="inferred from homology"/>
<dbReference type="RefSeq" id="WP_235766436.1">
    <property type="nucleotide sequence ID" value="NZ_JBMLSA010000235.1"/>
</dbReference>
<dbReference type="Pfam" id="PF05168">
    <property type="entry name" value="HEPN"/>
    <property type="match status" value="1"/>
</dbReference>
<dbReference type="EMBL" id="LO018305">
    <property type="protein sequence ID" value="CUM62372.1"/>
    <property type="molecule type" value="Genomic_DNA"/>
</dbReference>
<evidence type="ECO:0000259" key="2">
    <source>
        <dbReference type="Pfam" id="PF05168"/>
    </source>
</evidence>
<reference evidence="3" key="1">
    <citation type="submission" date="2015-09" db="EMBL/GenBank/DDBJ databases">
        <authorList>
            <person name="Jackson K.R."/>
            <person name="Lunt B.L."/>
            <person name="Fisher J.N.B."/>
            <person name="Gardner A.V."/>
            <person name="Bailey M.E."/>
            <person name="Deus L.M."/>
            <person name="Earl A.S."/>
            <person name="Gibby P.D."/>
            <person name="Hartmann K.A."/>
            <person name="Liu J.E."/>
            <person name="Manci A.M."/>
            <person name="Nielsen D.A."/>
            <person name="Solomon M.B."/>
            <person name="Breakwell D.P."/>
            <person name="Burnett S.H."/>
            <person name="Grose J.H."/>
        </authorList>
    </citation>
    <scope>NUCLEOTIDE SEQUENCE</scope>
    <source>
        <strain evidence="3">7805</strain>
    </source>
</reference>
<protein>
    <recommendedName>
        <fullName evidence="2">HEPN domain-containing protein</fullName>
    </recommendedName>
</protein>